<evidence type="ECO:0000256" key="1">
    <source>
        <dbReference type="ARBA" id="ARBA00010193"/>
    </source>
</evidence>
<comment type="similarity">
    <text evidence="1">Belongs to the peptidase C2 family. PalB/RIM13 subfamily.</text>
</comment>
<comment type="caution">
    <text evidence="7">The sequence shown here is derived from an EMBL/GenBank/DDBJ whole genome shotgun (WGS) entry which is preliminary data.</text>
</comment>
<dbReference type="PROSITE" id="PS50203">
    <property type="entry name" value="CALPAIN_CAT"/>
    <property type="match status" value="1"/>
</dbReference>
<dbReference type="InterPro" id="IPR007330">
    <property type="entry name" value="MIT_dom"/>
</dbReference>
<protein>
    <recommendedName>
        <fullName evidence="6">Calpain catalytic domain-containing protein</fullName>
    </recommendedName>
</protein>
<dbReference type="InterPro" id="IPR038765">
    <property type="entry name" value="Papain-like_cys_pep_sf"/>
</dbReference>
<dbReference type="Pfam" id="PF04212">
    <property type="entry name" value="MIT"/>
    <property type="match status" value="1"/>
</dbReference>
<dbReference type="PANTHER" id="PTHR46143:SF1">
    <property type="entry name" value="CALPAIN-7"/>
    <property type="match status" value="1"/>
</dbReference>
<organism evidence="7 8">
    <name type="scientific">Leucocoprinus birnbaumii</name>
    <dbReference type="NCBI Taxonomy" id="56174"/>
    <lineage>
        <taxon>Eukaryota</taxon>
        <taxon>Fungi</taxon>
        <taxon>Dikarya</taxon>
        <taxon>Basidiomycota</taxon>
        <taxon>Agaricomycotina</taxon>
        <taxon>Agaricomycetes</taxon>
        <taxon>Agaricomycetidae</taxon>
        <taxon>Agaricales</taxon>
        <taxon>Agaricineae</taxon>
        <taxon>Agaricaceae</taxon>
        <taxon>Leucocoprinus</taxon>
    </lineage>
</organism>
<sequence length="596" mass="66192">MMLSSTPSSEARTAESTYAKATKAELARNYDGAFKLYVQATESFLHLSRTTHHSEALRAKWKTNATKALERAEKIKAFAQKTQVTAQDGPSSSPGPAGGATVRLTPIAINHFSPQEQYYVLTRGSLVNGHNYPLWDDPSPASCASNLFPATVLLTLTSSGPDGQPPLSAEQQRVSAGAAGYTLKTILQHVVTDCSVCASISVCLEHNRRFGSELARSALHIAGVPAVSLEAKTAALSLSRNERHEMSGRYDVKLFVNGAWRRIVIDDALPYNPSDGSLMCMTIHSEADKPTVYWPSLIEKSYMKLMGGYDFPGSNSSIDLHAITGWIPDQIDTKSPLFEREKTWERLISGFTEGRCLVTLGTGARPDIHWRGTPLLSAHSYAVIDIDENEEDRVFTVLDSWVRPEDEQCSRVLQIPWSEVLYVFDGIYLSWDPAMWKHRIDFHGMWKRADANHNLRINFINTNPDSDSEIWILLTRHLTQTNRTNDFICLRAEIENPALPPSTRTRMNQQHEVSNTGTYTNSSHFLVRTKIPASTRSGVVGVVASYEGEREAKEIGFSVTVFTGRDVKVGWDESVSLPPYSTRVCVSFDSADQLNC</sequence>
<dbReference type="InterPro" id="IPR036213">
    <property type="entry name" value="Calpain_III_sf"/>
</dbReference>
<dbReference type="AlphaFoldDB" id="A0AAD5YP31"/>
<accession>A0AAD5YP31</accession>
<dbReference type="PANTHER" id="PTHR46143">
    <property type="entry name" value="CALPAIN-7"/>
    <property type="match status" value="1"/>
</dbReference>
<dbReference type="SUPFAM" id="SSF54001">
    <property type="entry name" value="Cysteine proteinases"/>
    <property type="match status" value="1"/>
</dbReference>
<evidence type="ECO:0000256" key="4">
    <source>
        <dbReference type="ARBA" id="ARBA00022807"/>
    </source>
</evidence>
<dbReference type="SUPFAM" id="SSF116846">
    <property type="entry name" value="MIT domain"/>
    <property type="match status" value="1"/>
</dbReference>
<keyword evidence="4" id="KW-0788">Thiol protease</keyword>
<feature type="domain" description="Calpain catalytic" evidence="6">
    <location>
        <begin position="186"/>
        <end position="472"/>
    </location>
</feature>
<evidence type="ECO:0000259" key="6">
    <source>
        <dbReference type="PROSITE" id="PS50203"/>
    </source>
</evidence>
<keyword evidence="3" id="KW-0378">Hydrolase</keyword>
<dbReference type="Proteomes" id="UP001213000">
    <property type="component" value="Unassembled WGS sequence"/>
</dbReference>
<dbReference type="SUPFAM" id="SSF49758">
    <property type="entry name" value="Calpain large subunit, middle domain (domain III)"/>
    <property type="match status" value="1"/>
</dbReference>
<dbReference type="Pfam" id="PF00648">
    <property type="entry name" value="Peptidase_C2"/>
    <property type="match status" value="1"/>
</dbReference>
<dbReference type="Gene3D" id="1.20.58.80">
    <property type="entry name" value="Phosphotransferase system, lactose/cellobiose-type IIA subunit"/>
    <property type="match status" value="1"/>
</dbReference>
<evidence type="ECO:0000256" key="2">
    <source>
        <dbReference type="ARBA" id="ARBA00022670"/>
    </source>
</evidence>
<name>A0AAD5YP31_9AGAR</name>
<evidence type="ECO:0000256" key="5">
    <source>
        <dbReference type="PROSITE-ProRule" id="PRU00239"/>
    </source>
</evidence>
<dbReference type="EMBL" id="JANIEX010000681">
    <property type="protein sequence ID" value="KAJ3564217.1"/>
    <property type="molecule type" value="Genomic_DNA"/>
</dbReference>
<dbReference type="GO" id="GO:0006508">
    <property type="term" value="P:proteolysis"/>
    <property type="evidence" value="ECO:0007669"/>
    <property type="project" value="UniProtKB-KW"/>
</dbReference>
<dbReference type="GO" id="GO:0004198">
    <property type="term" value="F:calcium-dependent cysteine-type endopeptidase activity"/>
    <property type="evidence" value="ECO:0007669"/>
    <property type="project" value="InterPro"/>
</dbReference>
<keyword evidence="8" id="KW-1185">Reference proteome</keyword>
<keyword evidence="2" id="KW-0645">Protease</keyword>
<gene>
    <name evidence="7" type="ORF">NP233_g8439</name>
</gene>
<proteinExistence type="inferred from homology"/>
<dbReference type="InterPro" id="IPR036181">
    <property type="entry name" value="MIT_dom_sf"/>
</dbReference>
<comment type="caution">
    <text evidence="5">Lacks conserved residue(s) required for the propagation of feature annotation.</text>
</comment>
<dbReference type="InterPro" id="IPR001300">
    <property type="entry name" value="Peptidase_C2_calpain_cat"/>
</dbReference>
<dbReference type="InterPro" id="IPR051297">
    <property type="entry name" value="PalB/RIM13"/>
</dbReference>
<evidence type="ECO:0000313" key="7">
    <source>
        <dbReference type="EMBL" id="KAJ3564217.1"/>
    </source>
</evidence>
<evidence type="ECO:0000313" key="8">
    <source>
        <dbReference type="Proteomes" id="UP001213000"/>
    </source>
</evidence>
<evidence type="ECO:0000256" key="3">
    <source>
        <dbReference type="ARBA" id="ARBA00022801"/>
    </source>
</evidence>
<dbReference type="SMART" id="SM00230">
    <property type="entry name" value="CysPc"/>
    <property type="match status" value="1"/>
</dbReference>
<reference evidence="7" key="1">
    <citation type="submission" date="2022-07" db="EMBL/GenBank/DDBJ databases">
        <title>Genome Sequence of Leucocoprinus birnbaumii.</title>
        <authorList>
            <person name="Buettner E."/>
        </authorList>
    </citation>
    <scope>NUCLEOTIDE SEQUENCE</scope>
    <source>
        <strain evidence="7">VT141</strain>
    </source>
</reference>